<dbReference type="InterPro" id="IPR009554">
    <property type="entry name" value="Phageshock_PspB"/>
</dbReference>
<evidence type="ECO:0000256" key="1">
    <source>
        <dbReference type="SAM" id="Phobius"/>
    </source>
</evidence>
<feature type="transmembrane region" description="Helical" evidence="1">
    <location>
        <begin position="6"/>
        <end position="22"/>
    </location>
</feature>
<keyword evidence="1" id="KW-1133">Transmembrane helix</keyword>
<dbReference type="Proteomes" id="UP000557688">
    <property type="component" value="Unassembled WGS sequence"/>
</dbReference>
<dbReference type="GO" id="GO:0009271">
    <property type="term" value="P:phage shock"/>
    <property type="evidence" value="ECO:0007669"/>
    <property type="project" value="InterPro"/>
</dbReference>
<keyword evidence="1" id="KW-0472">Membrane</keyword>
<dbReference type="Proteomes" id="UP000565205">
    <property type="component" value="Unassembled WGS sequence"/>
</dbReference>
<proteinExistence type="predicted"/>
<sequence length="80" mass="9529">MHDLTGLVTILLIFGFLPWMAMRGRADRRRQFQQVQTLSQEEQRAVDEMWEVTRRMETRIANLERILDAEVAGWRTRTPV</sequence>
<accession>A0A850NMP8</accession>
<evidence type="ECO:0000313" key="2">
    <source>
        <dbReference type="EMBL" id="MBB3172852.1"/>
    </source>
</evidence>
<dbReference type="AlphaFoldDB" id="A0A850NMP8"/>
<organism evidence="3 5">
    <name type="scientific">Endobacter medicaginis</name>
    <dbReference type="NCBI Taxonomy" id="1181271"/>
    <lineage>
        <taxon>Bacteria</taxon>
        <taxon>Pseudomonadati</taxon>
        <taxon>Pseudomonadota</taxon>
        <taxon>Alphaproteobacteria</taxon>
        <taxon>Acetobacterales</taxon>
        <taxon>Acetobacteraceae</taxon>
        <taxon>Endobacter</taxon>
    </lineage>
</organism>
<comment type="caution">
    <text evidence="3">The sequence shown here is derived from an EMBL/GenBank/DDBJ whole genome shotgun (WGS) entry which is preliminary data.</text>
</comment>
<dbReference type="GO" id="GO:0006355">
    <property type="term" value="P:regulation of DNA-templated transcription"/>
    <property type="evidence" value="ECO:0007669"/>
    <property type="project" value="InterPro"/>
</dbReference>
<evidence type="ECO:0000313" key="4">
    <source>
        <dbReference type="Proteomes" id="UP000557688"/>
    </source>
</evidence>
<keyword evidence="4" id="KW-1185">Reference proteome</keyword>
<protein>
    <submittedName>
        <fullName evidence="2">Phage shock protein B</fullName>
    </submittedName>
</protein>
<reference evidence="2 4" key="2">
    <citation type="submission" date="2020-08" db="EMBL/GenBank/DDBJ databases">
        <title>Genomic Encyclopedia of Type Strains, Phase III (KMG-III): the genomes of soil and plant-associated and newly described type strains.</title>
        <authorList>
            <person name="Whitman W."/>
        </authorList>
    </citation>
    <scope>NUCLEOTIDE SEQUENCE [LARGE SCALE GENOMIC DNA]</scope>
    <source>
        <strain evidence="2 4">CECT 8088</strain>
    </source>
</reference>
<reference evidence="3 5" key="1">
    <citation type="submission" date="2020-06" db="EMBL/GenBank/DDBJ databases">
        <title>Description of novel acetic acid bacteria.</title>
        <authorList>
            <person name="Sombolestani A."/>
        </authorList>
    </citation>
    <scope>NUCLEOTIDE SEQUENCE [LARGE SCALE GENOMIC DNA]</scope>
    <source>
        <strain evidence="3 5">LMG 26838</strain>
    </source>
</reference>
<evidence type="ECO:0000313" key="5">
    <source>
        <dbReference type="Proteomes" id="UP000565205"/>
    </source>
</evidence>
<dbReference type="RefSeq" id="WP_176621976.1">
    <property type="nucleotide sequence ID" value="NZ_JABXXQ010000022.1"/>
</dbReference>
<dbReference type="EMBL" id="JACHXV010000002">
    <property type="protein sequence ID" value="MBB3172852.1"/>
    <property type="molecule type" value="Genomic_DNA"/>
</dbReference>
<gene>
    <name evidence="2" type="ORF">FHR90_000666</name>
    <name evidence="3" type="ORF">HUK83_02705</name>
</gene>
<name>A0A850NMP8_9PROT</name>
<dbReference type="EMBL" id="JABXXQ010000022">
    <property type="protein sequence ID" value="NVN29250.1"/>
    <property type="molecule type" value="Genomic_DNA"/>
</dbReference>
<keyword evidence="1" id="KW-0812">Transmembrane</keyword>
<evidence type="ECO:0000313" key="3">
    <source>
        <dbReference type="EMBL" id="NVN29250.1"/>
    </source>
</evidence>
<dbReference type="Pfam" id="PF06667">
    <property type="entry name" value="PspB"/>
    <property type="match status" value="1"/>
</dbReference>